<feature type="domain" description="Tyr recombinase" evidence="5">
    <location>
        <begin position="19"/>
        <end position="237"/>
    </location>
</feature>
<comment type="caution">
    <text evidence="6">The sequence shown here is derived from an EMBL/GenBank/DDBJ whole genome shotgun (WGS) entry which is preliminary data.</text>
</comment>
<evidence type="ECO:0000313" key="7">
    <source>
        <dbReference type="Proteomes" id="UP000886667"/>
    </source>
</evidence>
<evidence type="ECO:0000256" key="4">
    <source>
        <dbReference type="ARBA" id="ARBA00023172"/>
    </source>
</evidence>
<evidence type="ECO:0000313" key="6">
    <source>
        <dbReference type="EMBL" id="MCG7949178.1"/>
    </source>
</evidence>
<dbReference type="InterPro" id="IPR013762">
    <property type="entry name" value="Integrase-like_cat_sf"/>
</dbReference>
<protein>
    <submittedName>
        <fullName evidence="6">Site-specific integrase</fullName>
    </submittedName>
</protein>
<comment type="similarity">
    <text evidence="1">Belongs to the 'phage' integrase family.</text>
</comment>
<evidence type="ECO:0000256" key="2">
    <source>
        <dbReference type="ARBA" id="ARBA00022908"/>
    </source>
</evidence>
<dbReference type="InterPro" id="IPR002104">
    <property type="entry name" value="Integrase_catalytic"/>
</dbReference>
<dbReference type="EMBL" id="JAEPCM010000858">
    <property type="protein sequence ID" value="MCG7949178.1"/>
    <property type="molecule type" value="Genomic_DNA"/>
</dbReference>
<dbReference type="Gene3D" id="1.10.443.10">
    <property type="entry name" value="Intergrase catalytic core"/>
    <property type="match status" value="1"/>
</dbReference>
<keyword evidence="4" id="KW-0233">DNA recombination</keyword>
<evidence type="ECO:0000256" key="3">
    <source>
        <dbReference type="ARBA" id="ARBA00023125"/>
    </source>
</evidence>
<dbReference type="InterPro" id="IPR011010">
    <property type="entry name" value="DNA_brk_join_enz"/>
</dbReference>
<organism evidence="6 7">
    <name type="scientific">Candidatus Thiodiazotropha taylori</name>
    <dbReference type="NCBI Taxonomy" id="2792791"/>
    <lineage>
        <taxon>Bacteria</taxon>
        <taxon>Pseudomonadati</taxon>
        <taxon>Pseudomonadota</taxon>
        <taxon>Gammaproteobacteria</taxon>
        <taxon>Chromatiales</taxon>
        <taxon>Sedimenticolaceae</taxon>
        <taxon>Candidatus Thiodiazotropha</taxon>
    </lineage>
</organism>
<dbReference type="PANTHER" id="PTHR30349:SF41">
    <property type="entry name" value="INTEGRASE_RECOMBINASE PROTEIN MJ0367-RELATED"/>
    <property type="match status" value="1"/>
</dbReference>
<gene>
    <name evidence="6" type="ORF">JAZ07_22805</name>
</gene>
<dbReference type="SUPFAM" id="SSF56349">
    <property type="entry name" value="DNA breaking-rejoining enzymes"/>
    <property type="match status" value="1"/>
</dbReference>
<dbReference type="GO" id="GO:0006310">
    <property type="term" value="P:DNA recombination"/>
    <property type="evidence" value="ECO:0007669"/>
    <property type="project" value="UniProtKB-KW"/>
</dbReference>
<dbReference type="PROSITE" id="PS51898">
    <property type="entry name" value="TYR_RECOMBINASE"/>
    <property type="match status" value="1"/>
</dbReference>
<keyword evidence="3" id="KW-0238">DNA-binding</keyword>
<dbReference type="GO" id="GO:0015074">
    <property type="term" value="P:DNA integration"/>
    <property type="evidence" value="ECO:0007669"/>
    <property type="project" value="UniProtKB-KW"/>
</dbReference>
<dbReference type="Proteomes" id="UP000886667">
    <property type="component" value="Unassembled WGS sequence"/>
</dbReference>
<dbReference type="PANTHER" id="PTHR30349">
    <property type="entry name" value="PHAGE INTEGRASE-RELATED"/>
    <property type="match status" value="1"/>
</dbReference>
<name>A0A9E4N812_9GAMM</name>
<dbReference type="Pfam" id="PF00589">
    <property type="entry name" value="Phage_integrase"/>
    <property type="match status" value="1"/>
</dbReference>
<accession>A0A9E4N812</accession>
<sequence>MAKRRPIKRLLTRYEPGEGKAEVIDKPSQLSHLLFVASRGDLGRRNVAILWMLFGTGMRINEVAQLTVADVVYPTGELKTCFIIPGSYTKTSKPRPAYIKVKQQREALAAWINQRLDEKALPSDDNSYGGLRGDSPLFLSKKGQWRKFAFNLKRYETSNGIKETMVCASLENTVREIIKKAGFRGGSSHSGRRSLATLMDRENYDLELIQKILGHEDKELTLEYIDPDIERIDAAFKKLWKNVQLPPLNDSVISNGA</sequence>
<reference evidence="6" key="1">
    <citation type="journal article" date="2021" name="Proc. Natl. Acad. Sci. U.S.A.">
        <title>Global biogeography of chemosynthetic symbionts reveals both localized and globally distributed symbiont groups. .</title>
        <authorList>
            <person name="Osvatic J.T."/>
            <person name="Wilkins L.G.E."/>
            <person name="Leibrecht L."/>
            <person name="Leray M."/>
            <person name="Zauner S."/>
            <person name="Polzin J."/>
            <person name="Camacho Y."/>
            <person name="Gros O."/>
            <person name="van Gils J.A."/>
            <person name="Eisen J.A."/>
            <person name="Petersen J.M."/>
            <person name="Yuen B."/>
        </authorList>
    </citation>
    <scope>NUCLEOTIDE SEQUENCE</scope>
    <source>
        <strain evidence="6">MAGclacostrist064TRANS</strain>
    </source>
</reference>
<dbReference type="AlphaFoldDB" id="A0A9E4N812"/>
<keyword evidence="2" id="KW-0229">DNA integration</keyword>
<dbReference type="CDD" id="cd00397">
    <property type="entry name" value="DNA_BRE_C"/>
    <property type="match status" value="1"/>
</dbReference>
<evidence type="ECO:0000259" key="5">
    <source>
        <dbReference type="PROSITE" id="PS51898"/>
    </source>
</evidence>
<proteinExistence type="inferred from homology"/>
<dbReference type="InterPro" id="IPR050090">
    <property type="entry name" value="Tyrosine_recombinase_XerCD"/>
</dbReference>
<evidence type="ECO:0000256" key="1">
    <source>
        <dbReference type="ARBA" id="ARBA00008857"/>
    </source>
</evidence>
<dbReference type="GO" id="GO:0003677">
    <property type="term" value="F:DNA binding"/>
    <property type="evidence" value="ECO:0007669"/>
    <property type="project" value="UniProtKB-KW"/>
</dbReference>